<proteinExistence type="predicted"/>
<reference evidence="1" key="1">
    <citation type="submission" date="2014-09" db="EMBL/GenBank/DDBJ databases">
        <authorList>
            <person name="Magalhaes I.L.F."/>
            <person name="Oliveira U."/>
            <person name="Santos F.R."/>
            <person name="Vidigal T.H.D.A."/>
            <person name="Brescovit A.D."/>
            <person name="Santos A.J."/>
        </authorList>
    </citation>
    <scope>NUCLEOTIDE SEQUENCE</scope>
    <source>
        <tissue evidence="1">Shoot tissue taken approximately 20 cm above the soil surface</tissue>
    </source>
</reference>
<protein>
    <submittedName>
        <fullName evidence="1">Uncharacterized protein</fullName>
    </submittedName>
</protein>
<reference evidence="1" key="2">
    <citation type="journal article" date="2015" name="Data Brief">
        <title>Shoot transcriptome of the giant reed, Arundo donax.</title>
        <authorList>
            <person name="Barrero R.A."/>
            <person name="Guerrero F.D."/>
            <person name="Moolhuijzen P."/>
            <person name="Goolsby J.A."/>
            <person name="Tidwell J."/>
            <person name="Bellgard S.E."/>
            <person name="Bellgard M.I."/>
        </authorList>
    </citation>
    <scope>NUCLEOTIDE SEQUENCE</scope>
    <source>
        <tissue evidence="1">Shoot tissue taken approximately 20 cm above the soil surface</tissue>
    </source>
</reference>
<dbReference type="EMBL" id="GBRH01219805">
    <property type="protein sequence ID" value="JAD78090.1"/>
    <property type="molecule type" value="Transcribed_RNA"/>
</dbReference>
<organism evidence="1">
    <name type="scientific">Arundo donax</name>
    <name type="common">Giant reed</name>
    <name type="synonym">Donax arundinaceus</name>
    <dbReference type="NCBI Taxonomy" id="35708"/>
    <lineage>
        <taxon>Eukaryota</taxon>
        <taxon>Viridiplantae</taxon>
        <taxon>Streptophyta</taxon>
        <taxon>Embryophyta</taxon>
        <taxon>Tracheophyta</taxon>
        <taxon>Spermatophyta</taxon>
        <taxon>Magnoliopsida</taxon>
        <taxon>Liliopsida</taxon>
        <taxon>Poales</taxon>
        <taxon>Poaceae</taxon>
        <taxon>PACMAD clade</taxon>
        <taxon>Arundinoideae</taxon>
        <taxon>Arundineae</taxon>
        <taxon>Arundo</taxon>
    </lineage>
</organism>
<dbReference type="AlphaFoldDB" id="A0A0A9CXJ8"/>
<sequence>MAAGTKRALNSMLLYGSRSSTLSCDFTPLFHHRIGIGHTGPCYSTVMNSILRSNVL</sequence>
<accession>A0A0A9CXJ8</accession>
<name>A0A0A9CXJ8_ARUDO</name>
<evidence type="ECO:0000313" key="1">
    <source>
        <dbReference type="EMBL" id="JAD78090.1"/>
    </source>
</evidence>